<sequence length="242" mass="27440">MSADTWLTLGCHVVIRGNLSTRSLIVNPLIVDMLTLAMTCHDAEVYYDTTTGASAHYSQNTFALSTQIEVFGKQIAYTSQNLQHQPRPRHPNTVYYAYSDESDEDEPLKANKSDIDPLIRESTDRFLMGDEETKINSHEDIDNLVQIPRSNLSFDIQNEESDESETKTITEEVQINSSQNTAQIPPSYGKLTFDLTMPKPILTFSHFHLGYENKVFDHGRIVIDVDSNFKRSSTEDLTVPPY</sequence>
<reference evidence="1" key="1">
    <citation type="journal article" date="2019" name="Sci. Rep.">
        <title>Draft genome of Tanacetum cinerariifolium, the natural source of mosquito coil.</title>
        <authorList>
            <person name="Yamashiro T."/>
            <person name="Shiraishi A."/>
            <person name="Satake H."/>
            <person name="Nakayama K."/>
        </authorList>
    </citation>
    <scope>NUCLEOTIDE SEQUENCE</scope>
</reference>
<dbReference type="AlphaFoldDB" id="A0A6L2P4Q0"/>
<organism evidence="1">
    <name type="scientific">Tanacetum cinerariifolium</name>
    <name type="common">Dalmatian daisy</name>
    <name type="synonym">Chrysanthemum cinerariifolium</name>
    <dbReference type="NCBI Taxonomy" id="118510"/>
    <lineage>
        <taxon>Eukaryota</taxon>
        <taxon>Viridiplantae</taxon>
        <taxon>Streptophyta</taxon>
        <taxon>Embryophyta</taxon>
        <taxon>Tracheophyta</taxon>
        <taxon>Spermatophyta</taxon>
        <taxon>Magnoliopsida</taxon>
        <taxon>eudicotyledons</taxon>
        <taxon>Gunneridae</taxon>
        <taxon>Pentapetalae</taxon>
        <taxon>asterids</taxon>
        <taxon>campanulids</taxon>
        <taxon>Asterales</taxon>
        <taxon>Asteraceae</taxon>
        <taxon>Asteroideae</taxon>
        <taxon>Anthemideae</taxon>
        <taxon>Anthemidinae</taxon>
        <taxon>Tanacetum</taxon>
    </lineage>
</organism>
<name>A0A6L2P4Q0_TANCI</name>
<comment type="caution">
    <text evidence="1">The sequence shown here is derived from an EMBL/GenBank/DDBJ whole genome shotgun (WGS) entry which is preliminary data.</text>
</comment>
<dbReference type="EMBL" id="BKCJ010010840">
    <property type="protein sequence ID" value="GEU93383.1"/>
    <property type="molecule type" value="Genomic_DNA"/>
</dbReference>
<proteinExistence type="predicted"/>
<protein>
    <submittedName>
        <fullName evidence="1">Uncharacterized protein</fullName>
    </submittedName>
</protein>
<gene>
    <name evidence="1" type="ORF">Tci_065361</name>
</gene>
<evidence type="ECO:0000313" key="1">
    <source>
        <dbReference type="EMBL" id="GEU93383.1"/>
    </source>
</evidence>
<accession>A0A6L2P4Q0</accession>